<evidence type="ECO:0000256" key="3">
    <source>
        <dbReference type="ARBA" id="ARBA00023136"/>
    </source>
</evidence>
<evidence type="ECO:0000259" key="6">
    <source>
        <dbReference type="Pfam" id="PF07980"/>
    </source>
</evidence>
<sequence length="585" mass="66838">MKTYKLLTIFICSLSLFSCADYLEAPPSVDLNEDKVFSDRALAERYLTGIYAEGMPLGFCMSSDNTDRRLCSSSTLGSACDEAEDVADWAKGNSAWNVDNHNNNSASWDEDCRHYLRWETLRKCNILLERIKEVPYDAGDPEFNKRAEGEAYFMRAMLLWEGVYRYGGLPIIHFKVASDDFSTYPRNTFSDCIDSILVDIDRATHLLPDYYSDASKVGRATRVAALALKSRVLLYAASPLFNNDTPYLPFPGHENLIGYGDYKKDRWKRAADAAKAALDAALGSGHYDLYTDGTPETNYEHVWSVPDNKEIILSNKKYKNFKVSGRPIVADLPVWAMNKAWGDGGLYATFNFVKFYEKKDGTPADWSATGGDNLLDIYKTLDPRFDQTVAYHGASWNQEVPFIDFLPNGAQSSATDKTRHLVRKWVPRTLKITPPLNTTDEEWIVFRVAELYLNYAEALNEYYDNPPQEAFDAVAKVRNRSGMPGFPATLSKEEFRKKLRNERAVELAFEDHRFWDIRRWMIAEDEGVMRGKMYGLKISSIGGSKTHVHYEPYVFENRSWSRRSYLHGIMQNEVDKGYLIQNPGW</sequence>
<feature type="signal peptide" evidence="5">
    <location>
        <begin position="1"/>
        <end position="20"/>
    </location>
</feature>
<dbReference type="Proteomes" id="UP001196873">
    <property type="component" value="Unassembled WGS sequence"/>
</dbReference>
<comment type="subcellular location">
    <subcellularLocation>
        <location evidence="1">Cell outer membrane</location>
    </subcellularLocation>
</comment>
<feature type="chain" id="PRO_5043688951" evidence="5">
    <location>
        <begin position="21"/>
        <end position="585"/>
    </location>
</feature>
<accession>A0AAW4NRF5</accession>
<comment type="caution">
    <text evidence="8">The sequence shown here is derived from an EMBL/GenBank/DDBJ whole genome shotgun (WGS) entry which is preliminary data.</text>
</comment>
<dbReference type="RefSeq" id="WP_219427427.1">
    <property type="nucleotide sequence ID" value="NZ_CAUTXK010000020.1"/>
</dbReference>
<evidence type="ECO:0000256" key="5">
    <source>
        <dbReference type="SAM" id="SignalP"/>
    </source>
</evidence>
<dbReference type="Pfam" id="PF07980">
    <property type="entry name" value="SusD_RagB"/>
    <property type="match status" value="1"/>
</dbReference>
<evidence type="ECO:0000313" key="8">
    <source>
        <dbReference type="EMBL" id="MBW4865079.1"/>
    </source>
</evidence>
<reference evidence="8" key="1">
    <citation type="submission" date="2021-07" db="EMBL/GenBank/DDBJ databases">
        <title>Genomic diversity and antimicrobial resistance of Prevotella spp. isolated from chronic lung disease airways.</title>
        <authorList>
            <person name="Webb K.A."/>
            <person name="Olagoke O.S."/>
            <person name="Baird T."/>
            <person name="Neill J."/>
            <person name="Pham A."/>
            <person name="Wells T.J."/>
            <person name="Ramsay K.A."/>
            <person name="Bell S.C."/>
            <person name="Sarovich D.S."/>
            <person name="Price E.P."/>
        </authorList>
    </citation>
    <scope>NUCLEOTIDE SEQUENCE</scope>
    <source>
        <strain evidence="8">SCHI0047.S.3</strain>
    </source>
</reference>
<evidence type="ECO:0000259" key="7">
    <source>
        <dbReference type="Pfam" id="PF14322"/>
    </source>
</evidence>
<gene>
    <name evidence="8" type="ORF">KZY68_03380</name>
</gene>
<dbReference type="EMBL" id="JAHXRF010000004">
    <property type="protein sequence ID" value="MBW4865079.1"/>
    <property type="molecule type" value="Genomic_DNA"/>
</dbReference>
<dbReference type="AlphaFoldDB" id="A0AAW4NRF5"/>
<organism evidence="8 9">
    <name type="scientific">Segatella salivae</name>
    <dbReference type="NCBI Taxonomy" id="228604"/>
    <lineage>
        <taxon>Bacteria</taxon>
        <taxon>Pseudomonadati</taxon>
        <taxon>Bacteroidota</taxon>
        <taxon>Bacteroidia</taxon>
        <taxon>Bacteroidales</taxon>
        <taxon>Prevotellaceae</taxon>
        <taxon>Segatella</taxon>
    </lineage>
</organism>
<proteinExistence type="predicted"/>
<evidence type="ECO:0000313" key="9">
    <source>
        <dbReference type="Proteomes" id="UP001196873"/>
    </source>
</evidence>
<dbReference type="InterPro" id="IPR012944">
    <property type="entry name" value="SusD_RagB_dom"/>
</dbReference>
<dbReference type="PROSITE" id="PS51257">
    <property type="entry name" value="PROKAR_LIPOPROTEIN"/>
    <property type="match status" value="1"/>
</dbReference>
<dbReference type="GO" id="GO:0009279">
    <property type="term" value="C:cell outer membrane"/>
    <property type="evidence" value="ECO:0007669"/>
    <property type="project" value="UniProtKB-SubCell"/>
</dbReference>
<feature type="domain" description="SusD-like N-terminal" evidence="7">
    <location>
        <begin position="84"/>
        <end position="234"/>
    </location>
</feature>
<keyword evidence="3" id="KW-0472">Membrane</keyword>
<evidence type="ECO:0000256" key="2">
    <source>
        <dbReference type="ARBA" id="ARBA00022729"/>
    </source>
</evidence>
<keyword evidence="4" id="KW-0998">Cell outer membrane</keyword>
<dbReference type="InterPro" id="IPR033985">
    <property type="entry name" value="SusD-like_N"/>
</dbReference>
<protein>
    <submittedName>
        <fullName evidence="8">RagB/SusD family nutrient uptake outer membrane protein</fullName>
    </submittedName>
</protein>
<name>A0AAW4NRF5_9BACT</name>
<evidence type="ECO:0000256" key="1">
    <source>
        <dbReference type="ARBA" id="ARBA00004442"/>
    </source>
</evidence>
<dbReference type="Pfam" id="PF14322">
    <property type="entry name" value="SusD-like_3"/>
    <property type="match status" value="1"/>
</dbReference>
<feature type="domain" description="RagB/SusD" evidence="6">
    <location>
        <begin position="333"/>
        <end position="585"/>
    </location>
</feature>
<evidence type="ECO:0000256" key="4">
    <source>
        <dbReference type="ARBA" id="ARBA00023237"/>
    </source>
</evidence>
<keyword evidence="2 5" id="KW-0732">Signal</keyword>